<evidence type="ECO:0000256" key="4">
    <source>
        <dbReference type="ARBA" id="ARBA00014720"/>
    </source>
</evidence>
<dbReference type="InterPro" id="IPR002908">
    <property type="entry name" value="Frataxin/CyaY"/>
</dbReference>
<dbReference type="GO" id="GO:0005739">
    <property type="term" value="C:mitochondrion"/>
    <property type="evidence" value="ECO:0007669"/>
    <property type="project" value="UniProtKB-SubCell"/>
</dbReference>
<dbReference type="Gene3D" id="3.30.920.10">
    <property type="entry name" value="Frataxin/CyaY"/>
    <property type="match status" value="1"/>
</dbReference>
<evidence type="ECO:0000256" key="3">
    <source>
        <dbReference type="ARBA" id="ARBA00013107"/>
    </source>
</evidence>
<evidence type="ECO:0000256" key="1">
    <source>
        <dbReference type="ARBA" id="ARBA00004173"/>
    </source>
</evidence>
<dbReference type="InterPro" id="IPR017789">
    <property type="entry name" value="Frataxin"/>
</dbReference>
<evidence type="ECO:0000256" key="12">
    <source>
        <dbReference type="ARBA" id="ARBA00023128"/>
    </source>
</evidence>
<dbReference type="InParanoid" id="A0A6P7XHG0"/>
<keyword evidence="8" id="KW-0809">Transit peptide</keyword>
<evidence type="ECO:0000313" key="17">
    <source>
        <dbReference type="Proteomes" id="UP000515156"/>
    </source>
</evidence>
<keyword evidence="9" id="KW-0560">Oxidoreductase</keyword>
<dbReference type="Pfam" id="PF01491">
    <property type="entry name" value="Frataxin_Cyay"/>
    <property type="match status" value="1"/>
</dbReference>
<evidence type="ECO:0000256" key="9">
    <source>
        <dbReference type="ARBA" id="ARBA00023002"/>
    </source>
</evidence>
<dbReference type="Proteomes" id="UP000515156">
    <property type="component" value="Chromosome 2"/>
</dbReference>
<keyword evidence="12" id="KW-0496">Mitochondrion</keyword>
<sequence length="201" mass="22833">MWCLWRPAVRTYYWSRLRASGWERRLHSCCFHQSPSGSVGDRLCRSVHLQHLQQQLNIGNRNILLTSLRKAGSLSNGSSLDENTYERLAEETLDSLAEFFEDLADQPYMPDDYDVAFGNGVLTVKLGRELGTYVINKQTPNKQIWLSSPTSGPKRYDWTGSNWVYSHDGVSLHGLLEKELSAALKNTLNLSSLMYSGQENT</sequence>
<keyword evidence="17" id="KW-1185">Reference proteome</keyword>
<proteinExistence type="inferred from homology"/>
<name>A0A6P7XHG0_9AMPH</name>
<dbReference type="EC" id="1.16.3.1" evidence="3"/>
<dbReference type="PROSITE" id="PS01344">
    <property type="entry name" value="FRATAXIN_1"/>
    <property type="match status" value="1"/>
</dbReference>
<keyword evidence="6" id="KW-0813">Transport</keyword>
<dbReference type="GO" id="GO:0008199">
    <property type="term" value="F:ferric iron binding"/>
    <property type="evidence" value="ECO:0007669"/>
    <property type="project" value="InterPro"/>
</dbReference>
<comment type="subcellular location">
    <subcellularLocation>
        <location evidence="1">Mitochondrion</location>
    </subcellularLocation>
</comment>
<dbReference type="PANTHER" id="PTHR16821:SF2">
    <property type="entry name" value="FRATAXIN, MITOCHONDRIAL"/>
    <property type="match status" value="1"/>
</dbReference>
<keyword evidence="13" id="KW-0350">Heme biosynthesis</keyword>
<evidence type="ECO:0000256" key="5">
    <source>
        <dbReference type="ARBA" id="ARBA00022434"/>
    </source>
</evidence>
<dbReference type="InterPro" id="IPR036524">
    <property type="entry name" value="Frataxin/CyaY_sf"/>
</dbReference>
<comment type="subunit">
    <text evidence="15">Interacts with ACO1. Interacts with ISCU (cytoplasmic form).</text>
</comment>
<protein>
    <recommendedName>
        <fullName evidence="4">Frataxin, mitochondrial</fullName>
        <ecNumber evidence="3">1.16.3.1</ecNumber>
    </recommendedName>
</protein>
<dbReference type="RefSeq" id="XP_030049704.1">
    <property type="nucleotide sequence ID" value="XM_030193844.1"/>
</dbReference>
<gene>
    <name evidence="18" type="primary">FXN</name>
</gene>
<dbReference type="GO" id="GO:0034986">
    <property type="term" value="F:iron chaperone activity"/>
    <property type="evidence" value="ECO:0007669"/>
    <property type="project" value="TreeGrafter"/>
</dbReference>
<keyword evidence="5" id="KW-0409">Iron storage</keyword>
<evidence type="ECO:0000256" key="2">
    <source>
        <dbReference type="ARBA" id="ARBA00008183"/>
    </source>
</evidence>
<comment type="catalytic activity">
    <reaction evidence="16">
        <text>4 Fe(2+) + O2 + 4 H(+) = 4 Fe(3+) + 2 H2O</text>
        <dbReference type="Rhea" id="RHEA:11148"/>
        <dbReference type="ChEBI" id="CHEBI:15377"/>
        <dbReference type="ChEBI" id="CHEBI:15378"/>
        <dbReference type="ChEBI" id="CHEBI:15379"/>
        <dbReference type="ChEBI" id="CHEBI:29033"/>
        <dbReference type="ChEBI" id="CHEBI:29034"/>
        <dbReference type="EC" id="1.16.3.1"/>
    </reaction>
</comment>
<dbReference type="GO" id="GO:0004322">
    <property type="term" value="F:ferroxidase activity"/>
    <property type="evidence" value="ECO:0007669"/>
    <property type="project" value="UniProtKB-EC"/>
</dbReference>
<dbReference type="GeneID" id="115463387"/>
<comment type="function">
    <text evidence="14">Modulates the RNA-binding activity of ACO1. May be involved in the cytoplasmic iron-sulfur protein biogenesis. May contribute to oxidative stress resistance and overall cell survival.</text>
</comment>
<dbReference type="FunFam" id="3.30.920.10:FF:000002">
    <property type="entry name" value="Frataxin, mitochondrial"/>
    <property type="match status" value="1"/>
</dbReference>
<dbReference type="KEGG" id="muo:115463387"/>
<evidence type="ECO:0000256" key="15">
    <source>
        <dbReference type="ARBA" id="ARBA00046911"/>
    </source>
</evidence>
<dbReference type="SUPFAM" id="SSF55387">
    <property type="entry name" value="Frataxin/Nqo15-like"/>
    <property type="match status" value="1"/>
</dbReference>
<keyword evidence="11" id="KW-0406">Ion transport</keyword>
<dbReference type="GO" id="GO:0008198">
    <property type="term" value="F:ferrous iron binding"/>
    <property type="evidence" value="ECO:0007669"/>
    <property type="project" value="TreeGrafter"/>
</dbReference>
<evidence type="ECO:0000256" key="11">
    <source>
        <dbReference type="ARBA" id="ARBA00023065"/>
    </source>
</evidence>
<dbReference type="GO" id="GO:0006879">
    <property type="term" value="P:intracellular iron ion homeostasis"/>
    <property type="evidence" value="ECO:0007669"/>
    <property type="project" value="UniProtKB-KW"/>
</dbReference>
<dbReference type="OrthoDB" id="1897642at2759"/>
<dbReference type="PROSITE" id="PS50810">
    <property type="entry name" value="FRATAXIN_2"/>
    <property type="match status" value="1"/>
</dbReference>
<dbReference type="SMART" id="SM01219">
    <property type="entry name" value="Frataxin_Cyay"/>
    <property type="match status" value="1"/>
</dbReference>
<dbReference type="PRINTS" id="PR00904">
    <property type="entry name" value="FRATAXIN"/>
</dbReference>
<evidence type="ECO:0000313" key="18">
    <source>
        <dbReference type="RefSeq" id="XP_030049704.1"/>
    </source>
</evidence>
<dbReference type="GO" id="GO:0016226">
    <property type="term" value="P:iron-sulfur cluster assembly"/>
    <property type="evidence" value="ECO:0007669"/>
    <property type="project" value="InterPro"/>
</dbReference>
<evidence type="ECO:0000256" key="6">
    <source>
        <dbReference type="ARBA" id="ARBA00022448"/>
    </source>
</evidence>
<dbReference type="AlphaFoldDB" id="A0A6P7XHG0"/>
<accession>A0A6P7XHG0</accession>
<dbReference type="CTD" id="2395"/>
<evidence type="ECO:0000256" key="8">
    <source>
        <dbReference type="ARBA" id="ARBA00022946"/>
    </source>
</evidence>
<evidence type="ECO:0000256" key="13">
    <source>
        <dbReference type="ARBA" id="ARBA00023133"/>
    </source>
</evidence>
<dbReference type="GO" id="GO:0051537">
    <property type="term" value="F:2 iron, 2 sulfur cluster binding"/>
    <property type="evidence" value="ECO:0007669"/>
    <property type="project" value="TreeGrafter"/>
</dbReference>
<dbReference type="GO" id="GO:0006783">
    <property type="term" value="P:heme biosynthetic process"/>
    <property type="evidence" value="ECO:0007669"/>
    <property type="project" value="UniProtKB-KW"/>
</dbReference>
<dbReference type="PANTHER" id="PTHR16821">
    <property type="entry name" value="FRATAXIN"/>
    <property type="match status" value="1"/>
</dbReference>
<dbReference type="FunCoup" id="A0A6P7XHG0">
    <property type="interactions" value="965"/>
</dbReference>
<evidence type="ECO:0000256" key="7">
    <source>
        <dbReference type="ARBA" id="ARBA00022496"/>
    </source>
</evidence>
<organism evidence="17 18">
    <name type="scientific">Microcaecilia unicolor</name>
    <dbReference type="NCBI Taxonomy" id="1415580"/>
    <lineage>
        <taxon>Eukaryota</taxon>
        <taxon>Metazoa</taxon>
        <taxon>Chordata</taxon>
        <taxon>Craniata</taxon>
        <taxon>Vertebrata</taxon>
        <taxon>Euteleostomi</taxon>
        <taxon>Amphibia</taxon>
        <taxon>Gymnophiona</taxon>
        <taxon>Siphonopidae</taxon>
        <taxon>Microcaecilia</taxon>
    </lineage>
</organism>
<dbReference type="NCBIfam" id="TIGR03421">
    <property type="entry name" value="FeS_CyaY"/>
    <property type="match status" value="1"/>
</dbReference>
<dbReference type="NCBIfam" id="TIGR03422">
    <property type="entry name" value="mito_frataxin"/>
    <property type="match status" value="1"/>
</dbReference>
<keyword evidence="10" id="KW-0408">Iron</keyword>
<evidence type="ECO:0000256" key="10">
    <source>
        <dbReference type="ARBA" id="ARBA00023004"/>
    </source>
</evidence>
<dbReference type="InterPro" id="IPR020895">
    <property type="entry name" value="Frataxin_CS"/>
</dbReference>
<dbReference type="CDD" id="cd00503">
    <property type="entry name" value="Frataxin"/>
    <property type="match status" value="1"/>
</dbReference>
<keyword evidence="7" id="KW-0410">Iron transport</keyword>
<evidence type="ECO:0000256" key="14">
    <source>
        <dbReference type="ARBA" id="ARBA00045532"/>
    </source>
</evidence>
<evidence type="ECO:0000256" key="16">
    <source>
        <dbReference type="ARBA" id="ARBA00047990"/>
    </source>
</evidence>
<comment type="similarity">
    <text evidence="2">Belongs to the frataxin family.</text>
</comment>
<reference evidence="18" key="1">
    <citation type="submission" date="2025-08" db="UniProtKB">
        <authorList>
            <consortium name="RefSeq"/>
        </authorList>
    </citation>
    <scope>IDENTIFICATION</scope>
</reference>
<dbReference type="GO" id="GO:0006826">
    <property type="term" value="P:iron ion transport"/>
    <property type="evidence" value="ECO:0007669"/>
    <property type="project" value="UniProtKB-KW"/>
</dbReference>